<dbReference type="InterPro" id="IPR002509">
    <property type="entry name" value="NODB_dom"/>
</dbReference>
<reference evidence="2 3" key="1">
    <citation type="submission" date="2012-06" db="EMBL/GenBank/DDBJ databases">
        <title>Complete genome of Terriglobus roseus DSM 18391.</title>
        <authorList>
            <consortium name="US DOE Joint Genome Institute (JGI-PGF)"/>
            <person name="Lucas S."/>
            <person name="Copeland A."/>
            <person name="Lapidus A."/>
            <person name="Glavina del Rio T."/>
            <person name="Dalin E."/>
            <person name="Tice H."/>
            <person name="Bruce D."/>
            <person name="Goodwin L."/>
            <person name="Pitluck S."/>
            <person name="Peters L."/>
            <person name="Mikhailova N."/>
            <person name="Munk A.C.C."/>
            <person name="Kyrpides N."/>
            <person name="Mavromatis K."/>
            <person name="Ivanova N."/>
            <person name="Brettin T."/>
            <person name="Detter J.C."/>
            <person name="Han C."/>
            <person name="Larimer F."/>
            <person name="Land M."/>
            <person name="Hauser L."/>
            <person name="Markowitz V."/>
            <person name="Cheng J.-F."/>
            <person name="Hugenholtz P."/>
            <person name="Woyke T."/>
            <person name="Wu D."/>
            <person name="Brambilla E."/>
            <person name="Klenk H.-P."/>
            <person name="Eisen J.A."/>
        </authorList>
    </citation>
    <scope>NUCLEOTIDE SEQUENCE [LARGE SCALE GENOMIC DNA]</scope>
    <source>
        <strain evidence="3">DSM 18391 / NRRL B-41598 / KBS 63</strain>
    </source>
</reference>
<keyword evidence="2" id="KW-0378">Hydrolase</keyword>
<dbReference type="AlphaFoldDB" id="I3ZLK2"/>
<evidence type="ECO:0000313" key="3">
    <source>
        <dbReference type="Proteomes" id="UP000006056"/>
    </source>
</evidence>
<keyword evidence="2" id="KW-0326">Glycosidase</keyword>
<dbReference type="OrthoDB" id="9812065at2"/>
<dbReference type="RefSeq" id="WP_014787380.1">
    <property type="nucleotide sequence ID" value="NC_018014.1"/>
</dbReference>
<feature type="domain" description="NodB homology" evidence="1">
    <location>
        <begin position="48"/>
        <end position="238"/>
    </location>
</feature>
<dbReference type="InterPro" id="IPR050248">
    <property type="entry name" value="Polysacc_deacetylase_ArnD"/>
</dbReference>
<dbReference type="GO" id="GO:0016798">
    <property type="term" value="F:hydrolase activity, acting on glycosyl bonds"/>
    <property type="evidence" value="ECO:0007669"/>
    <property type="project" value="UniProtKB-KW"/>
</dbReference>
<dbReference type="PROSITE" id="PS51677">
    <property type="entry name" value="NODB"/>
    <property type="match status" value="1"/>
</dbReference>
<dbReference type="PANTHER" id="PTHR10587">
    <property type="entry name" value="GLYCOSYL TRANSFERASE-RELATED"/>
    <property type="match status" value="1"/>
</dbReference>
<sequence length="251" mass="27006">MNALFDVGVGAAAVGLLAGGYAYAANWPTSQIFGRTLIAGPDSTDGTHTVALTYDDGPSPRNTSALLDLLAEHRAHATFFLIGEHVRKHPELARRVVAGGHAIGNHTTMHPNLRKKSDARVREELTACQKTIEDTLGVSPVLFRPPYGARRPGVLRIARSLGLTPVMWNVTAHDWGTIGATAIQARVDKGLHANAKRCVASNVLLHDASHLDGAEPASRADTLIVTRTLLERDGLRFVTPLAWLEQSNRAL</sequence>
<evidence type="ECO:0000259" key="1">
    <source>
        <dbReference type="PROSITE" id="PS51677"/>
    </source>
</evidence>
<dbReference type="Pfam" id="PF01522">
    <property type="entry name" value="Polysacc_deac_1"/>
    <property type="match status" value="1"/>
</dbReference>
<dbReference type="CDD" id="cd10917">
    <property type="entry name" value="CE4_NodB_like_6s_7s"/>
    <property type="match status" value="1"/>
</dbReference>
<dbReference type="PANTHER" id="PTHR10587:SF137">
    <property type="entry name" value="4-DEOXY-4-FORMAMIDO-L-ARABINOSE-PHOSPHOUNDECAPRENOL DEFORMYLASE ARND-RELATED"/>
    <property type="match status" value="1"/>
</dbReference>
<proteinExistence type="predicted"/>
<protein>
    <submittedName>
        <fullName evidence="2">Putative xylanase/chitin deacetylase</fullName>
    </submittedName>
</protein>
<keyword evidence="2" id="KW-0119">Carbohydrate metabolism</keyword>
<dbReference type="GO" id="GO:0016810">
    <property type="term" value="F:hydrolase activity, acting on carbon-nitrogen (but not peptide) bonds"/>
    <property type="evidence" value="ECO:0007669"/>
    <property type="project" value="InterPro"/>
</dbReference>
<dbReference type="HOGENOM" id="CLU_021264_0_0_0"/>
<accession>I3ZLK2</accession>
<dbReference type="Gene3D" id="3.20.20.370">
    <property type="entry name" value="Glycoside hydrolase/deacetylase"/>
    <property type="match status" value="1"/>
</dbReference>
<dbReference type="InterPro" id="IPR011330">
    <property type="entry name" value="Glyco_hydro/deAcase_b/a-brl"/>
</dbReference>
<dbReference type="STRING" id="926566.Terro_3912"/>
<gene>
    <name evidence="2" type="ordered locus">Terro_3912</name>
</gene>
<dbReference type="SUPFAM" id="SSF88713">
    <property type="entry name" value="Glycoside hydrolase/deacetylase"/>
    <property type="match status" value="1"/>
</dbReference>
<keyword evidence="2" id="KW-0858">Xylan degradation</keyword>
<evidence type="ECO:0000313" key="2">
    <source>
        <dbReference type="EMBL" id="AFL90120.1"/>
    </source>
</evidence>
<dbReference type="EMBL" id="CP003379">
    <property type="protein sequence ID" value="AFL90120.1"/>
    <property type="molecule type" value="Genomic_DNA"/>
</dbReference>
<keyword evidence="2" id="KW-0624">Polysaccharide degradation</keyword>
<dbReference type="KEGG" id="trs:Terro_3912"/>
<name>I3ZLK2_TERRK</name>
<dbReference type="GO" id="GO:0045493">
    <property type="term" value="P:xylan catabolic process"/>
    <property type="evidence" value="ECO:0007669"/>
    <property type="project" value="UniProtKB-KW"/>
</dbReference>
<organism evidence="2 3">
    <name type="scientific">Terriglobus roseus (strain DSM 18391 / NRRL B-41598 / KBS 63)</name>
    <dbReference type="NCBI Taxonomy" id="926566"/>
    <lineage>
        <taxon>Bacteria</taxon>
        <taxon>Pseudomonadati</taxon>
        <taxon>Acidobacteriota</taxon>
        <taxon>Terriglobia</taxon>
        <taxon>Terriglobales</taxon>
        <taxon>Acidobacteriaceae</taxon>
        <taxon>Terriglobus</taxon>
    </lineage>
</organism>
<keyword evidence="3" id="KW-1185">Reference proteome</keyword>
<dbReference type="eggNOG" id="COG0726">
    <property type="taxonomic scope" value="Bacteria"/>
</dbReference>
<dbReference type="Proteomes" id="UP000006056">
    <property type="component" value="Chromosome"/>
</dbReference>